<accession>A0ACC2WXM1</accession>
<comment type="caution">
    <text evidence="1">The sequence shown here is derived from an EMBL/GenBank/DDBJ whole genome shotgun (WGS) entry which is preliminary data.</text>
</comment>
<protein>
    <submittedName>
        <fullName evidence="1">Uncharacterized protein</fullName>
    </submittedName>
</protein>
<evidence type="ECO:0000313" key="1">
    <source>
        <dbReference type="EMBL" id="KAJ9116530.1"/>
    </source>
</evidence>
<name>A0ACC2WXM1_9TREE</name>
<evidence type="ECO:0000313" key="2">
    <source>
        <dbReference type="Proteomes" id="UP001234202"/>
    </source>
</evidence>
<dbReference type="EMBL" id="JASBWV010000036">
    <property type="protein sequence ID" value="KAJ9116530.1"/>
    <property type="molecule type" value="Genomic_DNA"/>
</dbReference>
<reference evidence="1" key="1">
    <citation type="submission" date="2023-04" db="EMBL/GenBank/DDBJ databases">
        <title>Draft Genome sequencing of Naganishia species isolated from polar environments using Oxford Nanopore Technology.</title>
        <authorList>
            <person name="Leo P."/>
            <person name="Venkateswaran K."/>
        </authorList>
    </citation>
    <scope>NUCLEOTIDE SEQUENCE</scope>
    <source>
        <strain evidence="1">DBVPG 5303</strain>
    </source>
</reference>
<proteinExistence type="predicted"/>
<sequence length="362" mass="39523">MTLSNKKAFKAAAVQASPVYYDLETSLQKAIKLVHEAASAGASLIVFPETYLPGYPFHIWLEPYGAWLGRTEAYYANCPTSDGPECKTLEALAKSLDITIVMGCSEKDHGTLYMSQWIIAPEGLIAQRRKLKPSLMERVVFGEGDGSDIRVYDSRLGRIGALNCWEHNVPLIKHVMACQHEEIHCASWPHLHDNMPHHSLGYSANTGSNRAYAIEVGTFVIMSTAPMSDANATHICGDDPVKRGMLGTGGGCSMIFDPEGREIAERLEHDKEGLVYATIDTGKCALAKSALDTVGHYARGDVFQVIFNGKPRQPLELLQGQGQQRPYRQSRAEIFGKVASVAGHAGSGRELELGENNFMGGL</sequence>
<dbReference type="Proteomes" id="UP001234202">
    <property type="component" value="Unassembled WGS sequence"/>
</dbReference>
<organism evidence="1 2">
    <name type="scientific">Naganishia onofrii</name>
    <dbReference type="NCBI Taxonomy" id="1851511"/>
    <lineage>
        <taxon>Eukaryota</taxon>
        <taxon>Fungi</taxon>
        <taxon>Dikarya</taxon>
        <taxon>Basidiomycota</taxon>
        <taxon>Agaricomycotina</taxon>
        <taxon>Tremellomycetes</taxon>
        <taxon>Filobasidiales</taxon>
        <taxon>Filobasidiaceae</taxon>
        <taxon>Naganishia</taxon>
    </lineage>
</organism>
<keyword evidence="2" id="KW-1185">Reference proteome</keyword>
<gene>
    <name evidence="1" type="ORF">QFC24_006697</name>
</gene>